<keyword evidence="3" id="KW-0813">Transport</keyword>
<evidence type="ECO:0000256" key="8">
    <source>
        <dbReference type="SAM" id="Phobius"/>
    </source>
</evidence>
<comment type="caution">
    <text evidence="9">The sequence shown here is derived from an EMBL/GenBank/DDBJ whole genome shotgun (WGS) entry which is preliminary data.</text>
</comment>
<dbReference type="PANTHER" id="PTHR34975:SF2">
    <property type="entry name" value="SPORE GERMINATION PROTEIN A2"/>
    <property type="match status" value="1"/>
</dbReference>
<dbReference type="EMBL" id="JBDIML010000003">
    <property type="protein sequence ID" value="MEN2767562.1"/>
    <property type="molecule type" value="Genomic_DNA"/>
</dbReference>
<dbReference type="RefSeq" id="WP_345825033.1">
    <property type="nucleotide sequence ID" value="NZ_JBDIML010000003.1"/>
</dbReference>
<dbReference type="Proteomes" id="UP001444625">
    <property type="component" value="Unassembled WGS sequence"/>
</dbReference>
<name>A0ABU9XL72_9BACI</name>
<protein>
    <submittedName>
        <fullName evidence="9">Endospore germination permease</fullName>
    </submittedName>
</protein>
<evidence type="ECO:0000256" key="6">
    <source>
        <dbReference type="ARBA" id="ARBA00022989"/>
    </source>
</evidence>
<evidence type="ECO:0000313" key="10">
    <source>
        <dbReference type="Proteomes" id="UP001444625"/>
    </source>
</evidence>
<keyword evidence="6 8" id="KW-1133">Transmembrane helix</keyword>
<dbReference type="NCBIfam" id="TIGR00912">
    <property type="entry name" value="2A0309"/>
    <property type="match status" value="1"/>
</dbReference>
<dbReference type="Gene3D" id="1.20.1740.10">
    <property type="entry name" value="Amino acid/polyamine transporter I"/>
    <property type="match status" value="1"/>
</dbReference>
<evidence type="ECO:0000256" key="1">
    <source>
        <dbReference type="ARBA" id="ARBA00004141"/>
    </source>
</evidence>
<keyword evidence="4" id="KW-0309">Germination</keyword>
<feature type="transmembrane region" description="Helical" evidence="8">
    <location>
        <begin position="307"/>
        <end position="329"/>
    </location>
</feature>
<feature type="transmembrane region" description="Helical" evidence="8">
    <location>
        <begin position="219"/>
        <end position="242"/>
    </location>
</feature>
<feature type="transmembrane region" description="Helical" evidence="8">
    <location>
        <begin position="273"/>
        <end position="295"/>
    </location>
</feature>
<evidence type="ECO:0000256" key="5">
    <source>
        <dbReference type="ARBA" id="ARBA00022692"/>
    </source>
</evidence>
<feature type="transmembrane region" description="Helical" evidence="8">
    <location>
        <begin position="12"/>
        <end position="34"/>
    </location>
</feature>
<accession>A0ABU9XL72</accession>
<evidence type="ECO:0000313" key="9">
    <source>
        <dbReference type="EMBL" id="MEN2767562.1"/>
    </source>
</evidence>
<sequence>MHKHHEKVTPLQLGTVIASTIIGVSILALPRFVVLEAGKGAPLASLVGITLVFIGLLGIVMLGRRFPEQTLIGYNQIILGKPFGSVISVLFIVYMTILLGLEARQFGEVIAGSLLTNTPIQIPIFIIIFLCAVSGLQNVSTFVYIHLLYIPLIVIPIILIIFPSLKDVAFYHLTPIVGHHPSVTKIVQGGLIAAQAISNVFIISMLIPSMKNPKKCIKSSIVGFWIGSITVFIIVTMCLAVFGEEEIKEMFWPTLILGRMVNIPAELLSRVDAILLISWIYAVFTTLLSVYFFVIRGVAELFRFERYRLLTLLIFPVVFAVALIPNDIFEMYEFLLYVTKYGLILTIGYPVFLWLIACLRRKREES</sequence>
<evidence type="ECO:0000256" key="4">
    <source>
        <dbReference type="ARBA" id="ARBA00022544"/>
    </source>
</evidence>
<feature type="transmembrane region" description="Helical" evidence="8">
    <location>
        <begin position="40"/>
        <end position="62"/>
    </location>
</feature>
<organism evidence="9 10">
    <name type="scientific">Ornithinibacillus xuwenensis</name>
    <dbReference type="NCBI Taxonomy" id="3144668"/>
    <lineage>
        <taxon>Bacteria</taxon>
        <taxon>Bacillati</taxon>
        <taxon>Bacillota</taxon>
        <taxon>Bacilli</taxon>
        <taxon>Bacillales</taxon>
        <taxon>Bacillaceae</taxon>
        <taxon>Ornithinibacillus</taxon>
    </lineage>
</organism>
<feature type="transmembrane region" description="Helical" evidence="8">
    <location>
        <begin position="120"/>
        <end position="136"/>
    </location>
</feature>
<keyword evidence="10" id="KW-1185">Reference proteome</keyword>
<evidence type="ECO:0000256" key="2">
    <source>
        <dbReference type="ARBA" id="ARBA00007998"/>
    </source>
</evidence>
<comment type="subcellular location">
    <subcellularLocation>
        <location evidence="1">Membrane</location>
        <topology evidence="1">Multi-pass membrane protein</topology>
    </subcellularLocation>
</comment>
<feature type="transmembrane region" description="Helical" evidence="8">
    <location>
        <begin position="341"/>
        <end position="359"/>
    </location>
</feature>
<proteinExistence type="inferred from homology"/>
<reference evidence="9 10" key="1">
    <citation type="submission" date="2024-05" db="EMBL/GenBank/DDBJ databases">
        <authorList>
            <person name="Haq I."/>
            <person name="Ullah Z."/>
            <person name="Ahmad R."/>
            <person name="Li M."/>
            <person name="Tong Y."/>
        </authorList>
    </citation>
    <scope>NUCLEOTIDE SEQUENCE [LARGE SCALE GENOMIC DNA]</scope>
    <source>
        <strain evidence="9 10">16A2E</strain>
    </source>
</reference>
<comment type="similarity">
    <text evidence="2">Belongs to the amino acid-polyamine-organocation (APC) superfamily. Spore germination protein (SGP) (TC 2.A.3.9) family.</text>
</comment>
<keyword evidence="7 8" id="KW-0472">Membrane</keyword>
<evidence type="ECO:0000256" key="7">
    <source>
        <dbReference type="ARBA" id="ARBA00023136"/>
    </source>
</evidence>
<dbReference type="Pfam" id="PF03845">
    <property type="entry name" value="Spore_permease"/>
    <property type="match status" value="1"/>
</dbReference>
<evidence type="ECO:0000256" key="3">
    <source>
        <dbReference type="ARBA" id="ARBA00022448"/>
    </source>
</evidence>
<gene>
    <name evidence="9" type="ORF">ABC228_10215</name>
</gene>
<dbReference type="InterPro" id="IPR004761">
    <property type="entry name" value="Spore_GerAB"/>
</dbReference>
<feature type="transmembrane region" description="Helical" evidence="8">
    <location>
        <begin position="83"/>
        <end position="100"/>
    </location>
</feature>
<dbReference type="PANTHER" id="PTHR34975">
    <property type="entry name" value="SPORE GERMINATION PROTEIN A2"/>
    <property type="match status" value="1"/>
</dbReference>
<feature type="transmembrane region" description="Helical" evidence="8">
    <location>
        <begin position="143"/>
        <end position="165"/>
    </location>
</feature>
<feature type="transmembrane region" description="Helical" evidence="8">
    <location>
        <begin position="185"/>
        <end position="207"/>
    </location>
</feature>
<keyword evidence="5 8" id="KW-0812">Transmembrane</keyword>